<dbReference type="PRINTS" id="PR00368">
    <property type="entry name" value="FADPNR"/>
</dbReference>
<dbReference type="Pfam" id="PF13738">
    <property type="entry name" value="Pyr_redox_3"/>
    <property type="match status" value="1"/>
</dbReference>
<organism evidence="1">
    <name type="scientific">hydrothermal vent metagenome</name>
    <dbReference type="NCBI Taxonomy" id="652676"/>
    <lineage>
        <taxon>unclassified sequences</taxon>
        <taxon>metagenomes</taxon>
        <taxon>ecological metagenomes</taxon>
    </lineage>
</organism>
<keyword evidence="1" id="KW-0560">Oxidoreductase</keyword>
<dbReference type="SUPFAM" id="SSF51905">
    <property type="entry name" value="FAD/NAD(P)-binding domain"/>
    <property type="match status" value="1"/>
</dbReference>
<keyword evidence="1" id="KW-0503">Monooxygenase</keyword>
<sequence>MKSYNVIIIGSGFGGQCAAINLLKQGITDFIILERREFMGGTWCQNTYPGAAVDVQSALYSISHEPYDWSQMFAEQKELNQYTNYVIEKYKLRDKTLTNANVNRIEWDAASQRWQIELDGKEPLDAQFVINASGPLSTPVIPNFKGRDSFQGKSFHTNNWDHDYDLRGKKVAIIGSGASAAQVIPAIAPDCEHLHVFQRTPHWVMPRADRVFKPWQRALLRNNAIYKALRTFIYWSLESRVVGFKYSKTMLKLVAQREAEKHIKHQIKDEELRRKVTPDYTIGCKRIILSNTLYPAFCRDNVTLHSKEQGIEEITATGIKTQDGETLDLDLIIYSTGYDATDGVISYPVIGRGGKELGDVWSEFPRAYLGTTVPNFPNLFVVTGPNTGIGHTSAIFVIEAQMNYILSAIKAVRNGSAKTIEVTPEAEDSYTTHIHKEMNKTVWQSGGCNSWYKSKSGHVIAMFPGFSFTYLRWTKNFRSADHTIN</sequence>
<dbReference type="InterPro" id="IPR051209">
    <property type="entry name" value="FAD-bind_Monooxygenase_sf"/>
</dbReference>
<reference evidence="1" key="1">
    <citation type="submission" date="2015-10" db="EMBL/GenBank/DDBJ databases">
        <authorList>
            <person name="Gilbert D.G."/>
        </authorList>
    </citation>
    <scope>NUCLEOTIDE SEQUENCE</scope>
</reference>
<name>A0A160TET8_9ZZZZ</name>
<gene>
    <name evidence="1" type="ORF">MGWOODY_Tha2213</name>
</gene>
<dbReference type="PANTHER" id="PTHR42877">
    <property type="entry name" value="L-ORNITHINE N(5)-MONOOXYGENASE-RELATED"/>
    <property type="match status" value="1"/>
</dbReference>
<evidence type="ECO:0000313" key="1">
    <source>
        <dbReference type="EMBL" id="CUS41694.1"/>
    </source>
</evidence>
<dbReference type="InterPro" id="IPR036188">
    <property type="entry name" value="FAD/NAD-bd_sf"/>
</dbReference>
<accession>A0A160TET8</accession>
<dbReference type="EC" id="1.14.13.22" evidence="1"/>
<dbReference type="Gene3D" id="3.50.50.60">
    <property type="entry name" value="FAD/NAD(P)-binding domain"/>
    <property type="match status" value="2"/>
</dbReference>
<dbReference type="GO" id="GO:0018667">
    <property type="term" value="F:cyclohexanone monooxygenase activity"/>
    <property type="evidence" value="ECO:0007669"/>
    <property type="project" value="UniProtKB-EC"/>
</dbReference>
<proteinExistence type="predicted"/>
<dbReference type="EMBL" id="CZQC01000050">
    <property type="protein sequence ID" value="CUS41694.1"/>
    <property type="molecule type" value="Genomic_DNA"/>
</dbReference>
<protein>
    <submittedName>
        <fullName evidence="1">Cyclohexanone monooxygenase</fullName>
        <ecNumber evidence="1">1.14.13.22</ecNumber>
    </submittedName>
</protein>
<dbReference type="AlphaFoldDB" id="A0A160TET8"/>
<dbReference type="PRINTS" id="PR00469">
    <property type="entry name" value="PNDRDTASEII"/>
</dbReference>
<dbReference type="PANTHER" id="PTHR42877:SF4">
    <property type="entry name" value="FAD_NAD(P)-BINDING DOMAIN-CONTAINING PROTEIN-RELATED"/>
    <property type="match status" value="1"/>
</dbReference>